<dbReference type="AlphaFoldDB" id="A0A2M9Y2B6"/>
<dbReference type="GO" id="GO:0016887">
    <property type="term" value="F:ATP hydrolysis activity"/>
    <property type="evidence" value="ECO:0007669"/>
    <property type="project" value="InterPro"/>
</dbReference>
<dbReference type="Proteomes" id="UP000297891">
    <property type="component" value="Unassembled WGS sequence"/>
</dbReference>
<sequence>MASTNPFVVQIKNATIETSDGKKIWKGISLEIPKGMIYGIIGESGSGKSTLGFSLFGMVPKDFKLSYETFLVLGEDVLLNQSREKLFMVPQNPNSAFHPFRTIEAQIKDFFKLSGLGGVSYESLFLIWDQLSIPRNHWTEYARTLSGGEKQRILLSLAFLRNPEILILDEPTTGLDAFSEKIVLETVQNLAKNGMSVVFITHELRIVESLASQVTIMKQGEVIESISVLNQNLEPKTEYGKQLKEASLLFQ</sequence>
<dbReference type="GO" id="GO:0005886">
    <property type="term" value="C:plasma membrane"/>
    <property type="evidence" value="ECO:0007669"/>
    <property type="project" value="UniProtKB-SubCell"/>
</dbReference>
<dbReference type="PANTHER" id="PTHR43297:SF9">
    <property type="entry name" value="ABC TRANSPORTER ATP-BINDING PROTEIN"/>
    <property type="match status" value="1"/>
</dbReference>
<feature type="domain" description="ABC transporter" evidence="8">
    <location>
        <begin position="9"/>
        <end position="244"/>
    </location>
</feature>
<keyword evidence="10" id="KW-1185">Reference proteome</keyword>
<evidence type="ECO:0000313" key="9">
    <source>
        <dbReference type="EMBL" id="TGK91631.1"/>
    </source>
</evidence>
<keyword evidence="6 9" id="KW-0067">ATP-binding</keyword>
<keyword evidence="3" id="KW-0813">Transport</keyword>
<reference evidence="9" key="1">
    <citation type="journal article" date="2019" name="PLoS Negl. Trop. Dis.">
        <title>Revisiting the worldwide diversity of Leptospira species in the environment.</title>
        <authorList>
            <person name="Vincent A.T."/>
            <person name="Schiettekatte O."/>
            <person name="Bourhy P."/>
            <person name="Veyrier F.J."/>
            <person name="Picardeau M."/>
        </authorList>
    </citation>
    <scope>NUCLEOTIDE SEQUENCE [LARGE SCALE GENOMIC DNA]</scope>
    <source>
        <strain evidence="9">201800277</strain>
    </source>
</reference>
<protein>
    <submittedName>
        <fullName evidence="9">ABC transporter ATP-binding protein</fullName>
    </submittedName>
</protein>
<dbReference type="InterPro" id="IPR003439">
    <property type="entry name" value="ABC_transporter-like_ATP-bd"/>
</dbReference>
<dbReference type="InterPro" id="IPR003593">
    <property type="entry name" value="AAA+_ATPase"/>
</dbReference>
<accession>A0A2M9Y2B6</accession>
<evidence type="ECO:0000259" key="8">
    <source>
        <dbReference type="PROSITE" id="PS50893"/>
    </source>
</evidence>
<dbReference type="OrthoDB" id="342071at2"/>
<evidence type="ECO:0000256" key="3">
    <source>
        <dbReference type="ARBA" id="ARBA00022448"/>
    </source>
</evidence>
<dbReference type="InterPro" id="IPR027417">
    <property type="entry name" value="P-loop_NTPase"/>
</dbReference>
<dbReference type="EMBL" id="RQFP01000014">
    <property type="protein sequence ID" value="TGK91631.1"/>
    <property type="molecule type" value="Genomic_DNA"/>
</dbReference>
<dbReference type="PANTHER" id="PTHR43297">
    <property type="entry name" value="OLIGOPEPTIDE TRANSPORT ATP-BINDING PROTEIN APPD"/>
    <property type="match status" value="1"/>
</dbReference>
<dbReference type="InterPro" id="IPR017871">
    <property type="entry name" value="ABC_transporter-like_CS"/>
</dbReference>
<evidence type="ECO:0000256" key="6">
    <source>
        <dbReference type="ARBA" id="ARBA00022840"/>
    </source>
</evidence>
<evidence type="ECO:0000256" key="5">
    <source>
        <dbReference type="ARBA" id="ARBA00022741"/>
    </source>
</evidence>
<dbReference type="Gene3D" id="3.40.50.300">
    <property type="entry name" value="P-loop containing nucleotide triphosphate hydrolases"/>
    <property type="match status" value="1"/>
</dbReference>
<dbReference type="SUPFAM" id="SSF52540">
    <property type="entry name" value="P-loop containing nucleoside triphosphate hydrolases"/>
    <property type="match status" value="1"/>
</dbReference>
<dbReference type="RefSeq" id="WP_100790119.1">
    <property type="nucleotide sequence ID" value="NZ_NPDQ01000003.1"/>
</dbReference>
<proteinExistence type="inferred from homology"/>
<evidence type="ECO:0000256" key="1">
    <source>
        <dbReference type="ARBA" id="ARBA00004417"/>
    </source>
</evidence>
<comment type="subcellular location">
    <subcellularLocation>
        <location evidence="1">Cell inner membrane</location>
        <topology evidence="1">Peripheral membrane protein</topology>
    </subcellularLocation>
</comment>
<keyword evidence="4" id="KW-1003">Cell membrane</keyword>
<dbReference type="InterPro" id="IPR050388">
    <property type="entry name" value="ABC_Ni/Peptide_Import"/>
</dbReference>
<evidence type="ECO:0000256" key="7">
    <source>
        <dbReference type="ARBA" id="ARBA00023136"/>
    </source>
</evidence>
<comment type="similarity">
    <text evidence="2">Belongs to the ABC transporter superfamily.</text>
</comment>
<comment type="caution">
    <text evidence="9">The sequence shown here is derived from an EMBL/GenBank/DDBJ whole genome shotgun (WGS) entry which is preliminary data.</text>
</comment>
<evidence type="ECO:0000256" key="2">
    <source>
        <dbReference type="ARBA" id="ARBA00005417"/>
    </source>
</evidence>
<name>A0A2M9Y2B6_9LEPT</name>
<dbReference type="GO" id="GO:0005524">
    <property type="term" value="F:ATP binding"/>
    <property type="evidence" value="ECO:0007669"/>
    <property type="project" value="UniProtKB-KW"/>
</dbReference>
<organism evidence="9 10">
    <name type="scientific">Leptospira brenneri</name>
    <dbReference type="NCBI Taxonomy" id="2023182"/>
    <lineage>
        <taxon>Bacteria</taxon>
        <taxon>Pseudomonadati</taxon>
        <taxon>Spirochaetota</taxon>
        <taxon>Spirochaetia</taxon>
        <taxon>Leptospirales</taxon>
        <taxon>Leptospiraceae</taxon>
        <taxon>Leptospira</taxon>
    </lineage>
</organism>
<evidence type="ECO:0000256" key="4">
    <source>
        <dbReference type="ARBA" id="ARBA00022475"/>
    </source>
</evidence>
<evidence type="ECO:0000313" key="10">
    <source>
        <dbReference type="Proteomes" id="UP000297891"/>
    </source>
</evidence>
<gene>
    <name evidence="9" type="ORF">EHQ30_15605</name>
</gene>
<keyword evidence="5" id="KW-0547">Nucleotide-binding</keyword>
<dbReference type="SMART" id="SM00382">
    <property type="entry name" value="AAA"/>
    <property type="match status" value="1"/>
</dbReference>
<keyword evidence="7" id="KW-0472">Membrane</keyword>
<dbReference type="PROSITE" id="PS00211">
    <property type="entry name" value="ABC_TRANSPORTER_1"/>
    <property type="match status" value="1"/>
</dbReference>
<dbReference type="Pfam" id="PF00005">
    <property type="entry name" value="ABC_tran"/>
    <property type="match status" value="1"/>
</dbReference>
<dbReference type="PROSITE" id="PS50893">
    <property type="entry name" value="ABC_TRANSPORTER_2"/>
    <property type="match status" value="1"/>
</dbReference>